<proteinExistence type="predicted"/>
<accession>A0A5C5ZVP6</accession>
<evidence type="ECO:0000313" key="4">
    <source>
        <dbReference type="Proteomes" id="UP000316213"/>
    </source>
</evidence>
<dbReference type="EMBL" id="SJPM01000015">
    <property type="protein sequence ID" value="TWT91438.1"/>
    <property type="molecule type" value="Genomic_DNA"/>
</dbReference>
<protein>
    <submittedName>
        <fullName evidence="2">Uncharacterized protein</fullName>
    </submittedName>
</protein>
<evidence type="ECO:0000256" key="1">
    <source>
        <dbReference type="SAM" id="MobiDB-lite"/>
    </source>
</evidence>
<comment type="caution">
    <text evidence="2">The sequence shown here is derived from an EMBL/GenBank/DDBJ whole genome shotgun (WGS) entry which is preliminary data.</text>
</comment>
<evidence type="ECO:0000313" key="3">
    <source>
        <dbReference type="EMBL" id="TWT91438.1"/>
    </source>
</evidence>
<dbReference type="EMBL" id="SJPM01000015">
    <property type="protein sequence ID" value="TWT91389.1"/>
    <property type="molecule type" value="Genomic_DNA"/>
</dbReference>
<name>A0A5C5ZVP6_9BACT</name>
<dbReference type="OrthoDB" id="9953114at2"/>
<dbReference type="RefSeq" id="WP_146581286.1">
    <property type="nucleotide sequence ID" value="NZ_SJPM01000015.1"/>
</dbReference>
<dbReference type="Proteomes" id="UP000316213">
    <property type="component" value="Unassembled WGS sequence"/>
</dbReference>
<evidence type="ECO:0000313" key="2">
    <source>
        <dbReference type="EMBL" id="TWT91389.1"/>
    </source>
</evidence>
<keyword evidence="4" id="KW-1185">Reference proteome</keyword>
<dbReference type="AlphaFoldDB" id="A0A5C5ZVP6"/>
<sequence>MTSDETIADVSTADELEQIAATPTAAASQTPVDPPVIVETDLVDDSISIEITERFGFRNVRGKPRRVPTGHLNVIVDGKMHAWTMAAGGPIFALAEFLPDEIPQVVEAVRKFTGEESPREFYSNDTPSQAEIDKLTNKR</sequence>
<gene>
    <name evidence="2" type="ORF">Pla100_52390</name>
    <name evidence="3" type="ORF">Pla100_52880</name>
</gene>
<feature type="region of interest" description="Disordered" evidence="1">
    <location>
        <begin position="116"/>
        <end position="139"/>
    </location>
</feature>
<organism evidence="2 4">
    <name type="scientific">Neorhodopirellula pilleata</name>
    <dbReference type="NCBI Taxonomy" id="2714738"/>
    <lineage>
        <taxon>Bacteria</taxon>
        <taxon>Pseudomonadati</taxon>
        <taxon>Planctomycetota</taxon>
        <taxon>Planctomycetia</taxon>
        <taxon>Pirellulales</taxon>
        <taxon>Pirellulaceae</taxon>
        <taxon>Neorhodopirellula</taxon>
    </lineage>
</organism>
<reference evidence="2 4" key="1">
    <citation type="submission" date="2019-02" db="EMBL/GenBank/DDBJ databases">
        <title>Deep-cultivation of Planctomycetes and their phenomic and genomic characterization uncovers novel biology.</title>
        <authorList>
            <person name="Wiegand S."/>
            <person name="Jogler M."/>
            <person name="Boedeker C."/>
            <person name="Pinto D."/>
            <person name="Vollmers J."/>
            <person name="Rivas-Marin E."/>
            <person name="Kohn T."/>
            <person name="Peeters S.H."/>
            <person name="Heuer A."/>
            <person name="Rast P."/>
            <person name="Oberbeckmann S."/>
            <person name="Bunk B."/>
            <person name="Jeske O."/>
            <person name="Meyerdierks A."/>
            <person name="Storesund J.E."/>
            <person name="Kallscheuer N."/>
            <person name="Luecker S."/>
            <person name="Lage O.M."/>
            <person name="Pohl T."/>
            <person name="Merkel B.J."/>
            <person name="Hornburger P."/>
            <person name="Mueller R.-W."/>
            <person name="Bruemmer F."/>
            <person name="Labrenz M."/>
            <person name="Spormann A.M."/>
            <person name="Op Den Camp H."/>
            <person name="Overmann J."/>
            <person name="Amann R."/>
            <person name="Jetten M.S.M."/>
            <person name="Mascher T."/>
            <person name="Medema M.H."/>
            <person name="Devos D.P."/>
            <person name="Kaster A.-K."/>
            <person name="Ovreas L."/>
            <person name="Rohde M."/>
            <person name="Galperin M.Y."/>
            <person name="Jogler C."/>
        </authorList>
    </citation>
    <scope>NUCLEOTIDE SEQUENCE [LARGE SCALE GENOMIC DNA]</scope>
    <source>
        <strain evidence="2 4">Pla100</strain>
    </source>
</reference>